<feature type="binding site" evidence="11">
    <location>
        <position position="389"/>
    </location>
    <ligand>
        <name>(2R)-2-phosphoglycerate</name>
        <dbReference type="ChEBI" id="CHEBI:58289"/>
    </ligand>
</feature>
<dbReference type="SUPFAM" id="SSF54826">
    <property type="entry name" value="Enolase N-terminal domain-like"/>
    <property type="match status" value="1"/>
</dbReference>
<feature type="active site" description="Proton donor" evidence="11 12">
    <location>
        <position position="205"/>
    </location>
</feature>
<dbReference type="PIRSF" id="PIRSF001400">
    <property type="entry name" value="Enolase"/>
    <property type="match status" value="1"/>
</dbReference>
<reference evidence="17" key="1">
    <citation type="journal article" date="2020" name="mSystems">
        <title>Genome- and Community-Level Interaction Insights into Carbon Utilization and Element Cycling Functions of Hydrothermarchaeota in Hydrothermal Sediment.</title>
        <authorList>
            <person name="Zhou Z."/>
            <person name="Liu Y."/>
            <person name="Xu W."/>
            <person name="Pan J."/>
            <person name="Luo Z.H."/>
            <person name="Li M."/>
        </authorList>
    </citation>
    <scope>NUCLEOTIDE SEQUENCE [LARGE SCALE GENOMIC DNA]</scope>
    <source>
        <strain evidence="17">SpSt-711</strain>
    </source>
</reference>
<comment type="caution">
    <text evidence="17">The sequence shown here is derived from an EMBL/GenBank/DDBJ whole genome shotgun (WGS) entry which is preliminary data.</text>
</comment>
<comment type="pathway">
    <text evidence="1 11">Carbohydrate degradation; glycolysis; pyruvate from D-glyceraldehyde 3-phosphate: step 4/5.</text>
</comment>
<feature type="binding site" evidence="13">
    <location>
        <position position="389"/>
    </location>
    <ligand>
        <name>substrate</name>
    </ligand>
</feature>
<dbReference type="AlphaFoldDB" id="A0A7V4JQS2"/>
<dbReference type="HAMAP" id="MF_00318">
    <property type="entry name" value="Enolase"/>
    <property type="match status" value="1"/>
</dbReference>
<keyword evidence="6 11" id="KW-0964">Secreted</keyword>
<feature type="binding site" evidence="11 14">
    <location>
        <position position="242"/>
    </location>
    <ligand>
        <name>Mg(2+)</name>
        <dbReference type="ChEBI" id="CHEBI:18420"/>
    </ligand>
</feature>
<dbReference type="SMART" id="SM01192">
    <property type="entry name" value="Enolase_C"/>
    <property type="match status" value="1"/>
</dbReference>
<evidence type="ECO:0000256" key="11">
    <source>
        <dbReference type="HAMAP-Rule" id="MF_00318"/>
    </source>
</evidence>
<evidence type="ECO:0000256" key="4">
    <source>
        <dbReference type="ARBA" id="ARBA00017068"/>
    </source>
</evidence>
<evidence type="ECO:0000256" key="14">
    <source>
        <dbReference type="PIRSR" id="PIRSR001400-3"/>
    </source>
</evidence>
<keyword evidence="5 11" id="KW-0963">Cytoplasm</keyword>
<proteinExistence type="inferred from homology"/>
<dbReference type="SUPFAM" id="SSF51604">
    <property type="entry name" value="Enolase C-terminal domain-like"/>
    <property type="match status" value="1"/>
</dbReference>
<feature type="binding site" evidence="11">
    <location>
        <position position="368"/>
    </location>
    <ligand>
        <name>(2R)-2-phosphoglycerate</name>
        <dbReference type="ChEBI" id="CHEBI:58289"/>
    </ligand>
</feature>
<comment type="subcellular location">
    <subcellularLocation>
        <location evidence="11">Cytoplasm</location>
    </subcellularLocation>
    <subcellularLocation>
        <location evidence="11">Secreted</location>
    </subcellularLocation>
    <subcellularLocation>
        <location evidence="11">Cell surface</location>
    </subcellularLocation>
    <text evidence="11">Fractions of enolase are present in both the cytoplasm and on the cell surface.</text>
</comment>
<dbReference type="Gene3D" id="3.20.20.120">
    <property type="entry name" value="Enolase-like C-terminal domain"/>
    <property type="match status" value="1"/>
</dbReference>
<evidence type="ECO:0000259" key="16">
    <source>
        <dbReference type="SMART" id="SM01193"/>
    </source>
</evidence>
<dbReference type="EC" id="4.2.1.11" evidence="3 11"/>
<dbReference type="EMBL" id="DTEI01000098">
    <property type="protein sequence ID" value="HGU16134.1"/>
    <property type="molecule type" value="Genomic_DNA"/>
</dbReference>
<dbReference type="InterPro" id="IPR029017">
    <property type="entry name" value="Enolase-like_N"/>
</dbReference>
<comment type="similarity">
    <text evidence="2 11">Belongs to the enolase family.</text>
</comment>
<feature type="domain" description="Enolase N-terminal" evidence="16">
    <location>
        <begin position="4"/>
        <end position="134"/>
    </location>
</feature>
<dbReference type="InterPro" id="IPR020810">
    <property type="entry name" value="Enolase_C"/>
</dbReference>
<comment type="catalytic activity">
    <reaction evidence="11">
        <text>(2R)-2-phosphoglycerate = phosphoenolpyruvate + H2O</text>
        <dbReference type="Rhea" id="RHEA:10164"/>
        <dbReference type="ChEBI" id="CHEBI:15377"/>
        <dbReference type="ChEBI" id="CHEBI:58289"/>
        <dbReference type="ChEBI" id="CHEBI:58702"/>
        <dbReference type="EC" id="4.2.1.11"/>
    </reaction>
</comment>
<dbReference type="UniPathway" id="UPA00109">
    <property type="reaction ID" value="UER00187"/>
</dbReference>
<dbReference type="GO" id="GO:0005576">
    <property type="term" value="C:extracellular region"/>
    <property type="evidence" value="ECO:0007669"/>
    <property type="project" value="UniProtKB-SubCell"/>
</dbReference>
<dbReference type="InterPro" id="IPR036849">
    <property type="entry name" value="Enolase-like_C_sf"/>
</dbReference>
<dbReference type="Pfam" id="PF03952">
    <property type="entry name" value="Enolase_N"/>
    <property type="match status" value="1"/>
</dbReference>
<keyword evidence="7 11" id="KW-0460">Magnesium</keyword>
<feature type="binding site" evidence="11">
    <location>
        <position position="163"/>
    </location>
    <ligand>
        <name>(2R)-2-phosphoglycerate</name>
        <dbReference type="ChEBI" id="CHEBI:58289"/>
    </ligand>
</feature>
<comment type="function">
    <text evidence="10 11">Catalyzes the reversible conversion of 2-phosphoglycerate (2-PG) into phosphoenolpyruvate (PEP). It is essential for the degradation of carbohydrates via glycolysis.</text>
</comment>
<evidence type="ECO:0000256" key="5">
    <source>
        <dbReference type="ARBA" id="ARBA00022490"/>
    </source>
</evidence>
<dbReference type="InterPro" id="IPR020809">
    <property type="entry name" value="Enolase_CS"/>
</dbReference>
<evidence type="ECO:0000256" key="8">
    <source>
        <dbReference type="ARBA" id="ARBA00023152"/>
    </source>
</evidence>
<dbReference type="CDD" id="cd03313">
    <property type="entry name" value="enolase"/>
    <property type="match status" value="1"/>
</dbReference>
<feature type="binding site" evidence="13">
    <location>
        <position position="313"/>
    </location>
    <ligand>
        <name>substrate</name>
    </ligand>
</feature>
<dbReference type="Gene3D" id="3.30.390.10">
    <property type="entry name" value="Enolase-like, N-terminal domain"/>
    <property type="match status" value="1"/>
</dbReference>
<feature type="binding site" evidence="13">
    <location>
        <begin position="365"/>
        <end position="368"/>
    </location>
    <ligand>
        <name>substrate</name>
    </ligand>
</feature>
<feature type="binding site" evidence="11 14">
    <location>
        <position position="313"/>
    </location>
    <ligand>
        <name>Mg(2+)</name>
        <dbReference type="ChEBI" id="CHEBI:18420"/>
    </ligand>
</feature>
<dbReference type="GO" id="GO:0006096">
    <property type="term" value="P:glycolytic process"/>
    <property type="evidence" value="ECO:0007669"/>
    <property type="project" value="UniProtKB-UniRule"/>
</dbReference>
<dbReference type="GO" id="GO:0000015">
    <property type="term" value="C:phosphopyruvate hydratase complex"/>
    <property type="evidence" value="ECO:0007669"/>
    <property type="project" value="InterPro"/>
</dbReference>
<dbReference type="SFLD" id="SFLDS00001">
    <property type="entry name" value="Enolase"/>
    <property type="match status" value="1"/>
</dbReference>
<dbReference type="FunFam" id="3.30.390.10:FF:000001">
    <property type="entry name" value="Enolase"/>
    <property type="match status" value="1"/>
</dbReference>
<evidence type="ECO:0000313" key="17">
    <source>
        <dbReference type="EMBL" id="HGU16134.1"/>
    </source>
</evidence>
<feature type="domain" description="Enolase C-terminal TIM barrel" evidence="15">
    <location>
        <begin position="139"/>
        <end position="425"/>
    </location>
</feature>
<dbReference type="PRINTS" id="PR00148">
    <property type="entry name" value="ENOLASE"/>
</dbReference>
<feature type="binding site" evidence="11">
    <location>
        <position position="338"/>
    </location>
    <ligand>
        <name>(2R)-2-phosphoglycerate</name>
        <dbReference type="ChEBI" id="CHEBI:58289"/>
    </ligand>
</feature>
<feature type="binding site" evidence="13">
    <location>
        <position position="286"/>
    </location>
    <ligand>
        <name>substrate</name>
    </ligand>
</feature>
<keyword evidence="8 11" id="KW-0324">Glycolysis</keyword>
<name>A0A7V4JQS2_9BACT</name>
<comment type="cofactor">
    <cofactor evidence="11">
        <name>Mg(2+)</name>
        <dbReference type="ChEBI" id="CHEBI:18420"/>
    </cofactor>
    <text evidence="11">Binds a second Mg(2+) ion via substrate during catalysis.</text>
</comment>
<evidence type="ECO:0000256" key="13">
    <source>
        <dbReference type="PIRSR" id="PIRSR001400-2"/>
    </source>
</evidence>
<evidence type="ECO:0000256" key="6">
    <source>
        <dbReference type="ARBA" id="ARBA00022525"/>
    </source>
</evidence>
<dbReference type="Pfam" id="PF00113">
    <property type="entry name" value="Enolase_C"/>
    <property type="match status" value="1"/>
</dbReference>
<accession>A0A7V4JQS2</accession>
<dbReference type="PANTHER" id="PTHR11902:SF1">
    <property type="entry name" value="ENOLASE"/>
    <property type="match status" value="1"/>
</dbReference>
<dbReference type="InterPro" id="IPR020811">
    <property type="entry name" value="Enolase_N"/>
</dbReference>
<evidence type="ECO:0000256" key="3">
    <source>
        <dbReference type="ARBA" id="ARBA00012058"/>
    </source>
</evidence>
<feature type="binding site" evidence="13">
    <location>
        <position position="164"/>
    </location>
    <ligand>
        <name>substrate</name>
    </ligand>
</feature>
<dbReference type="GO" id="GO:0004634">
    <property type="term" value="F:phosphopyruvate hydratase activity"/>
    <property type="evidence" value="ECO:0007669"/>
    <property type="project" value="UniProtKB-UniRule"/>
</dbReference>
<keyword evidence="17" id="KW-0670">Pyruvate</keyword>
<evidence type="ECO:0000256" key="12">
    <source>
        <dbReference type="PIRSR" id="PIRSR001400-1"/>
    </source>
</evidence>
<keyword evidence="9 11" id="KW-0456">Lyase</keyword>
<evidence type="ECO:0000259" key="15">
    <source>
        <dbReference type="SMART" id="SM01192"/>
    </source>
</evidence>
<dbReference type="SFLD" id="SFLDF00002">
    <property type="entry name" value="enolase"/>
    <property type="match status" value="1"/>
</dbReference>
<evidence type="ECO:0000256" key="7">
    <source>
        <dbReference type="ARBA" id="ARBA00022842"/>
    </source>
</evidence>
<feature type="active site" description="Proton acceptor" evidence="11 12">
    <location>
        <position position="338"/>
    </location>
</feature>
<keyword evidence="11 14" id="KW-0479">Metal-binding</keyword>
<evidence type="ECO:0000256" key="10">
    <source>
        <dbReference type="ARBA" id="ARBA00045763"/>
    </source>
</evidence>
<dbReference type="NCBIfam" id="TIGR01060">
    <property type="entry name" value="eno"/>
    <property type="match status" value="1"/>
</dbReference>
<dbReference type="SFLD" id="SFLDG00178">
    <property type="entry name" value="enolase"/>
    <property type="match status" value="1"/>
</dbReference>
<feature type="binding site" evidence="13">
    <location>
        <position position="155"/>
    </location>
    <ligand>
        <name>substrate</name>
    </ligand>
</feature>
<evidence type="ECO:0000256" key="2">
    <source>
        <dbReference type="ARBA" id="ARBA00009604"/>
    </source>
</evidence>
<evidence type="ECO:0000256" key="1">
    <source>
        <dbReference type="ARBA" id="ARBA00005031"/>
    </source>
</evidence>
<feature type="binding site" evidence="11 14">
    <location>
        <position position="286"/>
    </location>
    <ligand>
        <name>Mg(2+)</name>
        <dbReference type="ChEBI" id="CHEBI:18420"/>
    </ligand>
</feature>
<comment type="cofactor">
    <cofactor evidence="14">
        <name>Mg(2+)</name>
        <dbReference type="ChEBI" id="CHEBI:18420"/>
    </cofactor>
    <text evidence="14">Mg(2+) is required for catalysis and for stabilizing the dimer.</text>
</comment>
<feature type="binding site" evidence="11">
    <location>
        <position position="367"/>
    </location>
    <ligand>
        <name>(2R)-2-phosphoglycerate</name>
        <dbReference type="ChEBI" id="CHEBI:58289"/>
    </ligand>
</feature>
<gene>
    <name evidence="11 17" type="primary">eno</name>
    <name evidence="17" type="ORF">ENU91_05730</name>
</gene>
<dbReference type="GO" id="GO:0009986">
    <property type="term" value="C:cell surface"/>
    <property type="evidence" value="ECO:0007669"/>
    <property type="project" value="UniProtKB-SubCell"/>
</dbReference>
<dbReference type="GO" id="GO:0000287">
    <property type="term" value="F:magnesium ion binding"/>
    <property type="evidence" value="ECO:0007669"/>
    <property type="project" value="UniProtKB-UniRule"/>
</dbReference>
<dbReference type="SMART" id="SM01193">
    <property type="entry name" value="Enolase_N"/>
    <property type="match status" value="1"/>
</dbReference>
<evidence type="ECO:0000256" key="9">
    <source>
        <dbReference type="ARBA" id="ARBA00023239"/>
    </source>
</evidence>
<organism evidence="17">
    <name type="scientific">Thermodesulfobacterium geofontis</name>
    <dbReference type="NCBI Taxonomy" id="1295609"/>
    <lineage>
        <taxon>Bacteria</taxon>
        <taxon>Pseudomonadati</taxon>
        <taxon>Thermodesulfobacteriota</taxon>
        <taxon>Thermodesulfobacteria</taxon>
        <taxon>Thermodesulfobacteriales</taxon>
        <taxon>Thermodesulfobacteriaceae</taxon>
        <taxon>Thermodesulfobacterium</taxon>
    </lineage>
</organism>
<sequence>MSKISRIKAREILDSRGNPTIEVEVWLESGFYGRASVPSGASTGKHEALELRDKDPKRYFGKGVQEAVFNVNEIIAPQLEGFESSKQVEIDQMLCELDGTDNKSKLGANAILGVSLACAKATAEEFGLPLFAYIGGLRARTLPVPFMNIINGGTHADNPLDFQEFMIVPWGGDSFSKALRMGAETYHSLKSLLKEKGLGTSIGDEGGFAPQIKSPEEALDYLVKAIEKAGYKPGEDIAIAMDVAASELYEGKGIYNFSGLGKKMDREELLKYYEKLFKNYPILSIEDPFSEDDPEGFKLITKNLGNKIQIVGDDIFVTNPKRIERGIKEKLANAVLIKLNQIGTLTETISAVELAYKHNWNCIISHRSGETEDTFIADLAVALNTGQIKTGAPARSERVAKFNQLLRIEEYLGSAAIFAGKSILK</sequence>
<dbReference type="InterPro" id="IPR000941">
    <property type="entry name" value="Enolase"/>
</dbReference>
<protein>
    <recommendedName>
        <fullName evidence="4 11">Enolase</fullName>
        <ecNumber evidence="3 11">4.2.1.11</ecNumber>
    </recommendedName>
    <alternativeName>
        <fullName evidence="11">2-phospho-D-glycerate hydro-lyase</fullName>
    </alternativeName>
    <alternativeName>
        <fullName evidence="11">2-phosphoglycerate dehydratase</fullName>
    </alternativeName>
</protein>
<dbReference type="PANTHER" id="PTHR11902">
    <property type="entry name" value="ENOLASE"/>
    <property type="match status" value="1"/>
</dbReference>
<dbReference type="PROSITE" id="PS00164">
    <property type="entry name" value="ENOLASE"/>
    <property type="match status" value="1"/>
</dbReference>